<organism evidence="1 2">
    <name type="scientific">Trichoderma asperellum (strain ATCC 204424 / CBS 433.97 / NBRC 101777)</name>
    <dbReference type="NCBI Taxonomy" id="1042311"/>
    <lineage>
        <taxon>Eukaryota</taxon>
        <taxon>Fungi</taxon>
        <taxon>Dikarya</taxon>
        <taxon>Ascomycota</taxon>
        <taxon>Pezizomycotina</taxon>
        <taxon>Sordariomycetes</taxon>
        <taxon>Hypocreomycetidae</taxon>
        <taxon>Hypocreales</taxon>
        <taxon>Hypocreaceae</taxon>
        <taxon>Trichoderma</taxon>
    </lineage>
</organism>
<accession>A0A2T3ZFA2</accession>
<gene>
    <name evidence="1" type="ORF">M441DRAFT_56480</name>
</gene>
<evidence type="ECO:0000313" key="1">
    <source>
        <dbReference type="EMBL" id="PTB43485.1"/>
    </source>
</evidence>
<reference evidence="1 2" key="1">
    <citation type="submission" date="2016-07" db="EMBL/GenBank/DDBJ databases">
        <title>Multiple horizontal gene transfer events from other fungi enriched the ability of initially mycotrophic Trichoderma (Ascomycota) to feed on dead plant biomass.</title>
        <authorList>
            <consortium name="DOE Joint Genome Institute"/>
            <person name="Aerts A."/>
            <person name="Atanasova L."/>
            <person name="Chenthamara K."/>
            <person name="Zhang J."/>
            <person name="Grujic M."/>
            <person name="Henrissat B."/>
            <person name="Kuo A."/>
            <person name="Salamov A."/>
            <person name="Lipzen A."/>
            <person name="Labutti K."/>
            <person name="Barry K."/>
            <person name="Miao Y."/>
            <person name="Rahimi M.J."/>
            <person name="Shen Q."/>
            <person name="Grigoriev I.V."/>
            <person name="Kubicek C.P."/>
            <person name="Druzhinina I.S."/>
        </authorList>
    </citation>
    <scope>NUCLEOTIDE SEQUENCE [LARGE SCALE GENOMIC DNA]</scope>
    <source>
        <strain evidence="1 2">CBS 433.97</strain>
    </source>
</reference>
<proteinExistence type="predicted"/>
<protein>
    <submittedName>
        <fullName evidence="1">Uncharacterized protein</fullName>
    </submittedName>
</protein>
<sequence>MNPPGHANQLAIFAFINTFPELQAHCIQSPRHKHIQALFFSLLPSSSLLFTLLGSPATPERLLSSSALSSCGCVLLWQR</sequence>
<evidence type="ECO:0000313" key="2">
    <source>
        <dbReference type="Proteomes" id="UP000240493"/>
    </source>
</evidence>
<keyword evidence="2" id="KW-1185">Reference proteome</keyword>
<dbReference type="AlphaFoldDB" id="A0A2T3ZFA2"/>
<name>A0A2T3ZFA2_TRIA4</name>
<dbReference type="Proteomes" id="UP000240493">
    <property type="component" value="Unassembled WGS sequence"/>
</dbReference>
<dbReference type="EMBL" id="KZ679259">
    <property type="protein sequence ID" value="PTB43485.1"/>
    <property type="molecule type" value="Genomic_DNA"/>
</dbReference>